<keyword evidence="5" id="KW-1185">Reference proteome</keyword>
<keyword evidence="2" id="KW-0805">Transcription regulation</keyword>
<dbReference type="GO" id="GO:0006353">
    <property type="term" value="P:DNA-templated transcription termination"/>
    <property type="evidence" value="ECO:0007669"/>
    <property type="project" value="UniProtKB-KW"/>
</dbReference>
<evidence type="ECO:0000313" key="5">
    <source>
        <dbReference type="Proteomes" id="UP001154282"/>
    </source>
</evidence>
<dbReference type="Pfam" id="PF02536">
    <property type="entry name" value="mTERF"/>
    <property type="match status" value="4"/>
</dbReference>
<evidence type="ECO:0000256" key="1">
    <source>
        <dbReference type="ARBA" id="ARBA00007692"/>
    </source>
</evidence>
<comment type="similarity">
    <text evidence="1">Belongs to the mTERF family.</text>
</comment>
<dbReference type="InterPro" id="IPR003690">
    <property type="entry name" value="MTERF"/>
</dbReference>
<dbReference type="PANTHER" id="PTHR13068:SF133">
    <property type="entry name" value="MITOCHONDRIAL TRANSCRIPTION TERMINATION FACTOR FAMILY PROTEIN"/>
    <property type="match status" value="1"/>
</dbReference>
<dbReference type="SMART" id="SM00733">
    <property type="entry name" value="Mterf"/>
    <property type="match status" value="11"/>
</dbReference>
<dbReference type="AlphaFoldDB" id="A0AAV0QAN3"/>
<dbReference type="GO" id="GO:0003676">
    <property type="term" value="F:nucleic acid binding"/>
    <property type="evidence" value="ECO:0007669"/>
    <property type="project" value="InterPro"/>
</dbReference>
<organism evidence="4 5">
    <name type="scientific">Linum tenue</name>
    <dbReference type="NCBI Taxonomy" id="586396"/>
    <lineage>
        <taxon>Eukaryota</taxon>
        <taxon>Viridiplantae</taxon>
        <taxon>Streptophyta</taxon>
        <taxon>Embryophyta</taxon>
        <taxon>Tracheophyta</taxon>
        <taxon>Spermatophyta</taxon>
        <taxon>Magnoliopsida</taxon>
        <taxon>eudicotyledons</taxon>
        <taxon>Gunneridae</taxon>
        <taxon>Pentapetalae</taxon>
        <taxon>rosids</taxon>
        <taxon>fabids</taxon>
        <taxon>Malpighiales</taxon>
        <taxon>Linaceae</taxon>
        <taxon>Linum</taxon>
    </lineage>
</organism>
<name>A0AAV0QAN3_9ROSI</name>
<accession>A0AAV0QAN3</accession>
<keyword evidence="3" id="KW-0809">Transit peptide</keyword>
<dbReference type="InterPro" id="IPR038538">
    <property type="entry name" value="MTERF_sf"/>
</dbReference>
<dbReference type="FunFam" id="1.25.70.10:FF:000001">
    <property type="entry name" value="Mitochondrial transcription termination factor-like"/>
    <property type="match status" value="2"/>
</dbReference>
<proteinExistence type="inferred from homology"/>
<sequence length="681" mass="77425">MTSHGFSADRAKSTSRFLNFRTAEKPDAVVNLLSSHGFSGTQIAKCVKQYPRLLVLDPERILRPKLEFLLSVGISRPELTEVVASNPYLLIMSLEKRLIPRYNLLKDVMGDGDRVVSVLKRSHRCLVGSKDSNIVPNIALLRKLGVGENYITYLLTTFPNVAFKGQSDFAERVDLAKQFGFDPSRSNFVGAIRVFSCVKKSTLEKRLEVYGRWGWSKDLTFLAFKRYPQCMCASEEKIMQTMNFLVNKLGWESEAAARWPIIFGLSFEKRLVPRCSVVQLLRLRGLIDDIPGLGFFLSPAEDRFKDKFVVAYPDVKDELLDMYEGRDGPSFIVSYLMSSHGFSVDSAKAKSRFMNFRTAEKPDSFANLLRSHGFSGTQIAKCIKRYPGVLGLDPERILGPKLDFLRSIGIPEAELAEVVSSNPQFLIMSLENRLIPRYNLLKDVLVDDLRVVDVFKRSHKSFFFNTDTNIVPNIALLRKLGVGENYITYLLSSFPNVAFKPHSDFAESVEAAKQFGFDPWKANFVVAVRVFSSVKKSTWEKKLETYGRWGWSKDLTLLAFKRYPQCMCSSEEKIMQTMDFIVNKLGWESEAPARSPAIFALSFKKRIVPRCSVVQLLWLKGLIDDIPWLAGFLNPAEDRFKKKFVAKYPDDIKAKLLDVYEGRVNVVDFRTMAVEDAKARS</sequence>
<evidence type="ECO:0000256" key="3">
    <source>
        <dbReference type="ARBA" id="ARBA00022946"/>
    </source>
</evidence>
<dbReference type="PANTHER" id="PTHR13068">
    <property type="entry name" value="CGI-12 PROTEIN-RELATED"/>
    <property type="match status" value="1"/>
</dbReference>
<evidence type="ECO:0000256" key="2">
    <source>
        <dbReference type="ARBA" id="ARBA00022472"/>
    </source>
</evidence>
<protein>
    <submittedName>
        <fullName evidence="4">Uncharacterized protein</fullName>
    </submittedName>
</protein>
<comment type="caution">
    <text evidence="4">The sequence shown here is derived from an EMBL/GenBank/DDBJ whole genome shotgun (WGS) entry which is preliminary data.</text>
</comment>
<keyword evidence="2" id="KW-0804">Transcription</keyword>
<gene>
    <name evidence="4" type="ORF">LITE_LOCUS42338</name>
</gene>
<dbReference type="Proteomes" id="UP001154282">
    <property type="component" value="Unassembled WGS sequence"/>
</dbReference>
<reference evidence="4" key="1">
    <citation type="submission" date="2022-08" db="EMBL/GenBank/DDBJ databases">
        <authorList>
            <person name="Gutierrez-Valencia J."/>
        </authorList>
    </citation>
    <scope>NUCLEOTIDE SEQUENCE</scope>
</reference>
<dbReference type="Gene3D" id="1.25.70.10">
    <property type="entry name" value="Transcription termination factor 3, mitochondrial"/>
    <property type="match status" value="2"/>
</dbReference>
<evidence type="ECO:0000313" key="4">
    <source>
        <dbReference type="EMBL" id="CAI0542036.1"/>
    </source>
</evidence>
<dbReference type="EMBL" id="CAMGYJ010000009">
    <property type="protein sequence ID" value="CAI0542036.1"/>
    <property type="molecule type" value="Genomic_DNA"/>
</dbReference>
<keyword evidence="2" id="KW-0806">Transcription termination</keyword>